<comment type="caution">
    <text evidence="2">The sequence shown here is derived from an EMBL/GenBank/DDBJ whole genome shotgun (WGS) entry which is preliminary data.</text>
</comment>
<dbReference type="Proteomes" id="UP000037023">
    <property type="component" value="Unassembled WGS sequence"/>
</dbReference>
<protein>
    <submittedName>
        <fullName evidence="2">Uncharacterized protein</fullName>
    </submittedName>
</protein>
<dbReference type="AlphaFoldDB" id="A0A0L8LDQ0"/>
<accession>A0A0L8LDQ0</accession>
<gene>
    <name evidence="2" type="ORF">ADK34_02570</name>
</gene>
<feature type="region of interest" description="Disordered" evidence="1">
    <location>
        <begin position="1"/>
        <end position="70"/>
    </location>
</feature>
<organism evidence="2 3">
    <name type="scientific">Streptomyces viridochromogenes</name>
    <dbReference type="NCBI Taxonomy" id="1938"/>
    <lineage>
        <taxon>Bacteria</taxon>
        <taxon>Bacillati</taxon>
        <taxon>Actinomycetota</taxon>
        <taxon>Actinomycetes</taxon>
        <taxon>Kitasatosporales</taxon>
        <taxon>Streptomycetaceae</taxon>
        <taxon>Streptomyces</taxon>
    </lineage>
</organism>
<sequence length="115" mass="12253">MDAVGEPSPTASALSRASKPPAGLRIPALSPCLVTHPEPEGERLPPGTDQPATGLHAGPAPGRADLDPHTALPVKPGLHCRRQFGRLALEPELCQSPFRLRRVHLGRQLRQCLGQ</sequence>
<name>A0A0L8LDQ0_STRVR</name>
<evidence type="ECO:0000256" key="1">
    <source>
        <dbReference type="SAM" id="MobiDB-lite"/>
    </source>
</evidence>
<evidence type="ECO:0000313" key="2">
    <source>
        <dbReference type="EMBL" id="KOG36257.1"/>
    </source>
</evidence>
<dbReference type="EMBL" id="LGUP01000011">
    <property type="protein sequence ID" value="KOG36257.1"/>
    <property type="molecule type" value="Genomic_DNA"/>
</dbReference>
<proteinExistence type="predicted"/>
<evidence type="ECO:0000313" key="3">
    <source>
        <dbReference type="Proteomes" id="UP000037023"/>
    </source>
</evidence>
<reference evidence="2 3" key="1">
    <citation type="submission" date="2015-06" db="EMBL/GenBank/DDBJ databases">
        <authorList>
            <person name="Hoefler B.C."/>
            <person name="Straight P.D."/>
        </authorList>
    </citation>
    <scope>NUCLEOTIDE SEQUENCE [LARGE SCALE GENOMIC DNA]</scope>
    <source>
        <strain evidence="2 3">NRRL 3427</strain>
    </source>
</reference>